<name>A0A7C5PA06_THELI</name>
<feature type="transmembrane region" description="Helical" evidence="7">
    <location>
        <begin position="174"/>
        <end position="193"/>
    </location>
</feature>
<organism evidence="9">
    <name type="scientific">Thermococcus litoralis</name>
    <dbReference type="NCBI Taxonomy" id="2265"/>
    <lineage>
        <taxon>Archaea</taxon>
        <taxon>Methanobacteriati</taxon>
        <taxon>Methanobacteriota</taxon>
        <taxon>Thermococci</taxon>
        <taxon>Thermococcales</taxon>
        <taxon>Thermococcaceae</taxon>
        <taxon>Thermococcus</taxon>
    </lineage>
</organism>
<comment type="subcellular location">
    <subcellularLocation>
        <location evidence="1 7">Cell membrane</location>
        <topology evidence="1 7">Multi-pass membrane protein</topology>
    </subcellularLocation>
</comment>
<dbReference type="PANTHER" id="PTHR43163">
    <property type="entry name" value="DIPEPTIDE TRANSPORT SYSTEM PERMEASE PROTEIN DPPB-RELATED"/>
    <property type="match status" value="1"/>
</dbReference>
<dbReference type="Gene3D" id="1.10.3720.10">
    <property type="entry name" value="MetI-like"/>
    <property type="match status" value="1"/>
</dbReference>
<keyword evidence="6 7" id="KW-0472">Membrane</keyword>
<comment type="caution">
    <text evidence="9">The sequence shown here is derived from an EMBL/GenBank/DDBJ whole genome shotgun (WGS) entry which is preliminary data.</text>
</comment>
<dbReference type="GO" id="GO:0005886">
    <property type="term" value="C:plasma membrane"/>
    <property type="evidence" value="ECO:0007669"/>
    <property type="project" value="UniProtKB-SubCell"/>
</dbReference>
<evidence type="ECO:0000256" key="1">
    <source>
        <dbReference type="ARBA" id="ARBA00004651"/>
    </source>
</evidence>
<dbReference type="GO" id="GO:0055085">
    <property type="term" value="P:transmembrane transport"/>
    <property type="evidence" value="ECO:0007669"/>
    <property type="project" value="InterPro"/>
</dbReference>
<keyword evidence="4 7" id="KW-0812">Transmembrane</keyword>
<keyword evidence="2 7" id="KW-0813">Transport</keyword>
<proteinExistence type="inferred from homology"/>
<evidence type="ECO:0000256" key="7">
    <source>
        <dbReference type="RuleBase" id="RU363032"/>
    </source>
</evidence>
<feature type="domain" description="ABC transmembrane type-1" evidence="8">
    <location>
        <begin position="96"/>
        <end position="293"/>
    </location>
</feature>
<dbReference type="InterPro" id="IPR045621">
    <property type="entry name" value="BPD_transp_1_N"/>
</dbReference>
<dbReference type="InterPro" id="IPR000515">
    <property type="entry name" value="MetI-like"/>
</dbReference>
<dbReference type="EMBL" id="DRTU01000172">
    <property type="protein sequence ID" value="HHI00612.1"/>
    <property type="molecule type" value="Genomic_DNA"/>
</dbReference>
<evidence type="ECO:0000256" key="6">
    <source>
        <dbReference type="ARBA" id="ARBA00023136"/>
    </source>
</evidence>
<evidence type="ECO:0000256" key="4">
    <source>
        <dbReference type="ARBA" id="ARBA00022692"/>
    </source>
</evidence>
<feature type="transmembrane region" description="Helical" evidence="7">
    <location>
        <begin position="232"/>
        <end position="257"/>
    </location>
</feature>
<feature type="transmembrane region" description="Helical" evidence="7">
    <location>
        <begin position="277"/>
        <end position="300"/>
    </location>
</feature>
<dbReference type="CDD" id="cd06261">
    <property type="entry name" value="TM_PBP2"/>
    <property type="match status" value="1"/>
</dbReference>
<evidence type="ECO:0000256" key="3">
    <source>
        <dbReference type="ARBA" id="ARBA00022475"/>
    </source>
</evidence>
<reference evidence="9" key="1">
    <citation type="journal article" date="2020" name="mSystems">
        <title>Genome- and Community-Level Interaction Insights into Carbon Utilization and Element Cycling Functions of Hydrothermarchaeota in Hydrothermal Sediment.</title>
        <authorList>
            <person name="Zhou Z."/>
            <person name="Liu Y."/>
            <person name="Xu W."/>
            <person name="Pan J."/>
            <person name="Luo Z.H."/>
            <person name="Li M."/>
        </authorList>
    </citation>
    <scope>NUCLEOTIDE SEQUENCE [LARGE SCALE GENOMIC DNA]</scope>
    <source>
        <strain evidence="9">HyVt-93</strain>
    </source>
</reference>
<dbReference type="AlphaFoldDB" id="A0A7C5PA06"/>
<evidence type="ECO:0000313" key="9">
    <source>
        <dbReference type="EMBL" id="HHI00612.1"/>
    </source>
</evidence>
<accession>A0A7C5PA06</accession>
<feature type="transmembrane region" description="Helical" evidence="7">
    <location>
        <begin position="104"/>
        <end position="123"/>
    </location>
</feature>
<dbReference type="Proteomes" id="UP000886217">
    <property type="component" value="Unassembled WGS sequence"/>
</dbReference>
<dbReference type="Pfam" id="PF00528">
    <property type="entry name" value="BPD_transp_1"/>
    <property type="match status" value="1"/>
</dbReference>
<evidence type="ECO:0000256" key="5">
    <source>
        <dbReference type="ARBA" id="ARBA00022989"/>
    </source>
</evidence>
<dbReference type="PROSITE" id="PS50928">
    <property type="entry name" value="ABC_TM1"/>
    <property type="match status" value="1"/>
</dbReference>
<evidence type="ECO:0000259" key="8">
    <source>
        <dbReference type="PROSITE" id="PS50928"/>
    </source>
</evidence>
<protein>
    <submittedName>
        <fullName evidence="9">ABC transporter permease</fullName>
    </submittedName>
</protein>
<keyword evidence="3" id="KW-1003">Cell membrane</keyword>
<evidence type="ECO:0000256" key="2">
    <source>
        <dbReference type="ARBA" id="ARBA00022448"/>
    </source>
</evidence>
<comment type="similarity">
    <text evidence="7">Belongs to the binding-protein-dependent transport system permease family.</text>
</comment>
<gene>
    <name evidence="9" type="ORF">ENL40_03935</name>
</gene>
<sequence>MKKQLITRKFFSLLLPIFVVSVFSFSLLHLIPGDPARYILGDFATPQQLAQLRHQLGLDRPLYVQYISWMVKLAHGDFGTSLVANVPVSELIKGRLSFTLKLTGTAWILAWIFGISFGIISATKKHSLIDYGITTLAVFFMSMPYFWLGLMLMLIFGVKLGILPISGPGTWKNLILPAFTLGLPQIAVIARLTRANMLDVLEKDYITTAKAKGLPDTLVIYKHALRNAMIPLITYMFLQIPWLFGGAVVTETVFAWPGMGSLLITAIFQRDYPVVQAIVLIIGTLTVIANFLADITYTIIDPRIRAMG</sequence>
<dbReference type="PANTHER" id="PTHR43163:SF6">
    <property type="entry name" value="DIPEPTIDE TRANSPORT SYSTEM PERMEASE PROTEIN DPPB-RELATED"/>
    <property type="match status" value="1"/>
</dbReference>
<dbReference type="SUPFAM" id="SSF161098">
    <property type="entry name" value="MetI-like"/>
    <property type="match status" value="1"/>
</dbReference>
<dbReference type="Pfam" id="PF19300">
    <property type="entry name" value="BPD_transp_1_N"/>
    <property type="match status" value="1"/>
</dbReference>
<keyword evidence="5 7" id="KW-1133">Transmembrane helix</keyword>
<dbReference type="InterPro" id="IPR035906">
    <property type="entry name" value="MetI-like_sf"/>
</dbReference>
<feature type="transmembrane region" description="Helical" evidence="7">
    <location>
        <begin position="12"/>
        <end position="31"/>
    </location>
</feature>
<feature type="transmembrane region" description="Helical" evidence="7">
    <location>
        <begin position="135"/>
        <end position="162"/>
    </location>
</feature>